<dbReference type="OrthoDB" id="3748531at2"/>
<proteinExistence type="predicted"/>
<dbReference type="EMBL" id="VFPQ01000001">
    <property type="protein sequence ID" value="TQM77060.1"/>
    <property type="molecule type" value="Genomic_DNA"/>
</dbReference>
<feature type="transmembrane region" description="Helical" evidence="1">
    <location>
        <begin position="88"/>
        <end position="110"/>
    </location>
</feature>
<dbReference type="PANTHER" id="PTHR40763:SF4">
    <property type="entry name" value="DUF1707 DOMAIN-CONTAINING PROTEIN"/>
    <property type="match status" value="1"/>
</dbReference>
<organism evidence="3 4">
    <name type="scientific">Thermopolyspora flexuosa</name>
    <dbReference type="NCBI Taxonomy" id="103836"/>
    <lineage>
        <taxon>Bacteria</taxon>
        <taxon>Bacillati</taxon>
        <taxon>Actinomycetota</taxon>
        <taxon>Actinomycetes</taxon>
        <taxon>Streptosporangiales</taxon>
        <taxon>Streptosporangiaceae</taxon>
        <taxon>Thermopolyspora</taxon>
    </lineage>
</organism>
<evidence type="ECO:0000313" key="3">
    <source>
        <dbReference type="EMBL" id="TQM77060.1"/>
    </source>
</evidence>
<evidence type="ECO:0000256" key="1">
    <source>
        <dbReference type="SAM" id="Phobius"/>
    </source>
</evidence>
<keyword evidence="4" id="KW-1185">Reference proteome</keyword>
<dbReference type="InterPro" id="IPR012551">
    <property type="entry name" value="DUF1707_SHOCT-like"/>
</dbReference>
<feature type="domain" description="DUF1707" evidence="2">
    <location>
        <begin position="6"/>
        <end position="58"/>
    </location>
</feature>
<comment type="caution">
    <text evidence="3">The sequence shown here is derived from an EMBL/GenBank/DDBJ whole genome shotgun (WGS) entry which is preliminary data.</text>
</comment>
<keyword evidence="1" id="KW-1133">Transmembrane helix</keyword>
<dbReference type="Proteomes" id="UP000319213">
    <property type="component" value="Unassembled WGS sequence"/>
</dbReference>
<evidence type="ECO:0000313" key="4">
    <source>
        <dbReference type="Proteomes" id="UP000319213"/>
    </source>
</evidence>
<feature type="transmembrane region" description="Helical" evidence="1">
    <location>
        <begin position="116"/>
        <end position="135"/>
    </location>
</feature>
<name>A0A543J2K6_9ACTN</name>
<keyword evidence="1" id="KW-0472">Membrane</keyword>
<accession>A0A543J2K6</accession>
<dbReference type="PANTHER" id="PTHR40763">
    <property type="entry name" value="MEMBRANE PROTEIN-RELATED"/>
    <property type="match status" value="1"/>
</dbReference>
<evidence type="ECO:0000259" key="2">
    <source>
        <dbReference type="Pfam" id="PF08044"/>
    </source>
</evidence>
<protein>
    <submittedName>
        <fullName evidence="3">Uncharacterized protein DUF1707</fullName>
    </submittedName>
</protein>
<dbReference type="Pfam" id="PF08044">
    <property type="entry name" value="DUF1707"/>
    <property type="match status" value="1"/>
</dbReference>
<sequence length="145" mass="16516">MTSPEMRASDRDRDRVADTLREHMAQGRLTLEEFNERLELVYSSKTYGELARLTADLPDIDLNNLPARQPQAERRPAKAVDKGLKGAWAAWAMASSINWVIWLIVSVTSFEFIYPWPLWVMGPWGAVLLVTTVFYRMSGGGKDRD</sequence>
<keyword evidence="1" id="KW-0812">Transmembrane</keyword>
<gene>
    <name evidence="3" type="ORF">FHX40_3812</name>
</gene>
<dbReference type="AlphaFoldDB" id="A0A543J2K6"/>
<reference evidence="3 4" key="1">
    <citation type="submission" date="2019-06" db="EMBL/GenBank/DDBJ databases">
        <title>Sequencing the genomes of 1000 actinobacteria strains.</title>
        <authorList>
            <person name="Klenk H.-P."/>
        </authorList>
    </citation>
    <scope>NUCLEOTIDE SEQUENCE [LARGE SCALE GENOMIC DNA]</scope>
    <source>
        <strain evidence="3 4">DSM 43186</strain>
    </source>
</reference>